<dbReference type="Gene3D" id="3.40.50.2000">
    <property type="entry name" value="Glycogen Phosphorylase B"/>
    <property type="match status" value="2"/>
</dbReference>
<evidence type="ECO:0000313" key="3">
    <source>
        <dbReference type="Proteomes" id="UP000001299"/>
    </source>
</evidence>
<organism evidence="2 3">
    <name type="scientific">Butyrivibrio proteoclasticus (strain ATCC 51982 / DSM 14932 / B316)</name>
    <name type="common">Clostridium proteoclasticum</name>
    <dbReference type="NCBI Taxonomy" id="515622"/>
    <lineage>
        <taxon>Bacteria</taxon>
        <taxon>Bacillati</taxon>
        <taxon>Bacillota</taxon>
        <taxon>Clostridia</taxon>
        <taxon>Lachnospirales</taxon>
        <taxon>Lachnospiraceae</taxon>
        <taxon>Butyrivibrio</taxon>
    </lineage>
</organism>
<dbReference type="KEGG" id="bpb:bpr_I1112"/>
<feature type="domain" description="Glycosyl transferase family 1" evidence="1">
    <location>
        <begin position="173"/>
        <end position="326"/>
    </location>
</feature>
<proteinExistence type="predicted"/>
<dbReference type="GO" id="GO:0016740">
    <property type="term" value="F:transferase activity"/>
    <property type="evidence" value="ECO:0007669"/>
    <property type="project" value="UniProtKB-KW"/>
</dbReference>
<evidence type="ECO:0000313" key="2">
    <source>
        <dbReference type="EMBL" id="ADL33852.1"/>
    </source>
</evidence>
<accession>E0S227</accession>
<dbReference type="Pfam" id="PF00534">
    <property type="entry name" value="Glycos_transf_1"/>
    <property type="match status" value="1"/>
</dbReference>
<dbReference type="AlphaFoldDB" id="E0S227"/>
<keyword evidence="2" id="KW-0808">Transferase</keyword>
<gene>
    <name evidence="2" type="ordered locus">bpr_I1112</name>
</gene>
<dbReference type="STRING" id="515622.bpr_I1112"/>
<dbReference type="InterPro" id="IPR001296">
    <property type="entry name" value="Glyco_trans_1"/>
</dbReference>
<dbReference type="EMBL" id="CP001810">
    <property type="protein sequence ID" value="ADL33852.1"/>
    <property type="molecule type" value="Genomic_DNA"/>
</dbReference>
<protein>
    <submittedName>
        <fullName evidence="2">Glycosyl transferase GT4 family</fullName>
    </submittedName>
</protein>
<dbReference type="CAZy" id="GT4">
    <property type="family name" value="Glycosyltransferase Family 4"/>
</dbReference>
<dbReference type="RefSeq" id="WP_013280508.1">
    <property type="nucleotide sequence ID" value="NC_014387.1"/>
</dbReference>
<name>E0S227_BUTPB</name>
<reference evidence="2 3" key="1">
    <citation type="journal article" date="2010" name="PLoS ONE">
        <title>The glycobiome of the rumen bacterium Butyrivibrio proteoclasticus B316(T) highlights adaptation to a polysaccharide-rich environment.</title>
        <authorList>
            <person name="Kelly W.J."/>
            <person name="Leahy S.C."/>
            <person name="Altermann E."/>
            <person name="Yeoman C.J."/>
            <person name="Dunne J.C."/>
            <person name="Kong Z."/>
            <person name="Pacheco D.M."/>
            <person name="Li D."/>
            <person name="Noel S.J."/>
            <person name="Moon C.D."/>
            <person name="Cookson A.L."/>
            <person name="Attwood G.T."/>
        </authorList>
    </citation>
    <scope>NUCLEOTIDE SEQUENCE [LARGE SCALE GENOMIC DNA]</scope>
    <source>
        <strain evidence="3">ATCC 51982 / DSM 14932 / B316</strain>
    </source>
</reference>
<evidence type="ECO:0000259" key="1">
    <source>
        <dbReference type="Pfam" id="PF00534"/>
    </source>
</evidence>
<sequence length="449" mass="51580">MQLSILHIAAHMGAGAGKAISGIAINDKSNKYEILLLQIPQKKDHITNCIKNGIKVSICQDLNDLEDKVSSADIVVINWWNHPSIYDALVHVQNTKARFIIWNHINGLEYPRLKICLLNAFDACMFTSSASFINSHWTVDEKNKLQEKSEVVYGMGDFKPEFYSPKENYQICDEIKVGYVGSLDYAKLNSDVVLWIKRITEKEKRASFYFAGDCLPDFKHDIEKNKLNSKVHFLGFRNDIPELLKGFDVFVYPLNPHNFATTENALIEAMAVGLPIIASRGVVEEAIIANGKDGILVENEEEFVSAFTKIMKDEKKRIELGHNARKDAIRKYSIVENLERYHKVIEKVKSIDKHKHNFSEIFGGKPHEWFFYGCSSEEKMIIEKSLIDNCYSNEELLNLGAIFWGENKGSVEQFYQYDKTDTILNRIHKKMILERTKDESKNRNKISQE</sequence>
<dbReference type="SUPFAM" id="SSF53756">
    <property type="entry name" value="UDP-Glycosyltransferase/glycogen phosphorylase"/>
    <property type="match status" value="1"/>
</dbReference>
<dbReference type="PANTHER" id="PTHR12526:SF630">
    <property type="entry name" value="GLYCOSYLTRANSFERASE"/>
    <property type="match status" value="1"/>
</dbReference>
<dbReference type="PANTHER" id="PTHR12526">
    <property type="entry name" value="GLYCOSYLTRANSFERASE"/>
    <property type="match status" value="1"/>
</dbReference>
<dbReference type="Proteomes" id="UP000001299">
    <property type="component" value="Chromosome 1"/>
</dbReference>
<keyword evidence="3" id="KW-1185">Reference proteome</keyword>
<dbReference type="HOGENOM" id="CLU_639188_0_0_9"/>
<dbReference type="CDD" id="cd03801">
    <property type="entry name" value="GT4_PimA-like"/>
    <property type="match status" value="1"/>
</dbReference>
<dbReference type="eggNOG" id="COG0438">
    <property type="taxonomic scope" value="Bacteria"/>
</dbReference>